<sequence length="439" mass="48305">MKKVISLLVILTMMVTTLLTGCGSSSSSGSGTELKLWTFVGLHGNFYKDAAKRWNKAHPNEKINLKVTTYPYADMHNKLLVALQSGVGAPDISDVELGQFPNFLKGTPQIANLSDLVSADKDKFVQSRFKLYSKDGKLYGLDFHVGATVAFYNKDICAQAGVDPTKIKTWDDFEAAGKTIKAKTGKLMCYVSQTATWEFTLMTAQKGSDVFDENGNVTLDNQTNIDILKKLHDMIYVDKIAAVSPGGQVDTEEGYGAVNKGKVAAVVMPFWYTSRFLENMPDLKGKMLVTAPPQFTAEQGGKYMTAGLGGTGTVIPSQGKNIKLAKKFLQFAKETKEASIKIWEQLGFDPPRWDAWNEISSNMKDSKYTEYFANGKDLFKVLVPMKDSVNIQRSTSLSPTANDLLNTQAFYKVLQKNTQDPATALKAAANELRKKGKAN</sequence>
<accession>A0ABW8TCH6</accession>
<dbReference type="Gene3D" id="3.40.190.10">
    <property type="entry name" value="Periplasmic binding protein-like II"/>
    <property type="match status" value="1"/>
</dbReference>
<evidence type="ECO:0000313" key="8">
    <source>
        <dbReference type="Proteomes" id="UP001623592"/>
    </source>
</evidence>
<evidence type="ECO:0000256" key="4">
    <source>
        <dbReference type="ARBA" id="ARBA00023139"/>
    </source>
</evidence>
<keyword evidence="4" id="KW-0564">Palmitate</keyword>
<evidence type="ECO:0000313" key="7">
    <source>
        <dbReference type="EMBL" id="MFL0250209.1"/>
    </source>
</evidence>
<dbReference type="PROSITE" id="PS51257">
    <property type="entry name" value="PROKAR_LIPOPROTEIN"/>
    <property type="match status" value="1"/>
</dbReference>
<keyword evidence="2 6" id="KW-0732">Signal</keyword>
<evidence type="ECO:0000256" key="6">
    <source>
        <dbReference type="SAM" id="SignalP"/>
    </source>
</evidence>
<dbReference type="SUPFAM" id="SSF53850">
    <property type="entry name" value="Periplasmic binding protein-like II"/>
    <property type="match status" value="1"/>
</dbReference>
<evidence type="ECO:0000256" key="3">
    <source>
        <dbReference type="ARBA" id="ARBA00023136"/>
    </source>
</evidence>
<name>A0ABW8TCH6_9CLOT</name>
<dbReference type="InterPro" id="IPR050490">
    <property type="entry name" value="Bact_solute-bd_prot1"/>
</dbReference>
<comment type="caution">
    <text evidence="7">The sequence shown here is derived from an EMBL/GenBank/DDBJ whole genome shotgun (WGS) entry which is preliminary data.</text>
</comment>
<keyword evidence="1" id="KW-1003">Cell membrane</keyword>
<dbReference type="RefSeq" id="WP_406786875.1">
    <property type="nucleotide sequence ID" value="NZ_JBJIAA010000005.1"/>
</dbReference>
<feature type="chain" id="PRO_5045892103" evidence="6">
    <location>
        <begin position="22"/>
        <end position="439"/>
    </location>
</feature>
<gene>
    <name evidence="7" type="ORF">ACJDT4_07215</name>
</gene>
<proteinExistence type="predicted"/>
<keyword evidence="8" id="KW-1185">Reference proteome</keyword>
<dbReference type="EMBL" id="JBJIAA010000005">
    <property type="protein sequence ID" value="MFL0250209.1"/>
    <property type="molecule type" value="Genomic_DNA"/>
</dbReference>
<dbReference type="Proteomes" id="UP001623592">
    <property type="component" value="Unassembled WGS sequence"/>
</dbReference>
<dbReference type="InterPro" id="IPR006059">
    <property type="entry name" value="SBP"/>
</dbReference>
<reference evidence="7 8" key="1">
    <citation type="submission" date="2024-11" db="EMBL/GenBank/DDBJ databases">
        <authorList>
            <person name="Heng Y.C."/>
            <person name="Lim A.C.H."/>
            <person name="Lee J.K.Y."/>
            <person name="Kittelmann S."/>
        </authorList>
    </citation>
    <scope>NUCLEOTIDE SEQUENCE [LARGE SCALE GENOMIC DNA]</scope>
    <source>
        <strain evidence="7 8">WILCCON 0114</strain>
    </source>
</reference>
<keyword evidence="5" id="KW-0449">Lipoprotein</keyword>
<keyword evidence="3" id="KW-0472">Membrane</keyword>
<protein>
    <submittedName>
        <fullName evidence="7">ABC transporter substrate-binding protein</fullName>
    </submittedName>
</protein>
<feature type="signal peptide" evidence="6">
    <location>
        <begin position="1"/>
        <end position="21"/>
    </location>
</feature>
<dbReference type="PANTHER" id="PTHR43649:SF33">
    <property type="entry name" value="POLYGALACTURONAN_RHAMNOGALACTURONAN-BINDING PROTEIN YTCQ"/>
    <property type="match status" value="1"/>
</dbReference>
<evidence type="ECO:0000256" key="5">
    <source>
        <dbReference type="ARBA" id="ARBA00023288"/>
    </source>
</evidence>
<evidence type="ECO:0000256" key="1">
    <source>
        <dbReference type="ARBA" id="ARBA00022475"/>
    </source>
</evidence>
<organism evidence="7 8">
    <name type="scientific">Clostridium neuense</name>
    <dbReference type="NCBI Taxonomy" id="1728934"/>
    <lineage>
        <taxon>Bacteria</taxon>
        <taxon>Bacillati</taxon>
        <taxon>Bacillota</taxon>
        <taxon>Clostridia</taxon>
        <taxon>Eubacteriales</taxon>
        <taxon>Clostridiaceae</taxon>
        <taxon>Clostridium</taxon>
    </lineage>
</organism>
<dbReference type="Pfam" id="PF01547">
    <property type="entry name" value="SBP_bac_1"/>
    <property type="match status" value="1"/>
</dbReference>
<dbReference type="PANTHER" id="PTHR43649">
    <property type="entry name" value="ARABINOSE-BINDING PROTEIN-RELATED"/>
    <property type="match status" value="1"/>
</dbReference>
<evidence type="ECO:0000256" key="2">
    <source>
        <dbReference type="ARBA" id="ARBA00022729"/>
    </source>
</evidence>